<evidence type="ECO:0000313" key="2">
    <source>
        <dbReference type="Proteomes" id="UP001303046"/>
    </source>
</evidence>
<evidence type="ECO:0000313" key="1">
    <source>
        <dbReference type="EMBL" id="KAK6766364.1"/>
    </source>
</evidence>
<organism evidence="1 2">
    <name type="scientific">Necator americanus</name>
    <name type="common">Human hookworm</name>
    <dbReference type="NCBI Taxonomy" id="51031"/>
    <lineage>
        <taxon>Eukaryota</taxon>
        <taxon>Metazoa</taxon>
        <taxon>Ecdysozoa</taxon>
        <taxon>Nematoda</taxon>
        <taxon>Chromadorea</taxon>
        <taxon>Rhabditida</taxon>
        <taxon>Rhabditina</taxon>
        <taxon>Rhabditomorpha</taxon>
        <taxon>Strongyloidea</taxon>
        <taxon>Ancylostomatidae</taxon>
        <taxon>Bunostominae</taxon>
        <taxon>Necator</taxon>
    </lineage>
</organism>
<gene>
    <name evidence="1" type="primary">Necator_chrX.g26124</name>
    <name evidence="1" type="ORF">RB195_025958</name>
</gene>
<dbReference type="Proteomes" id="UP001303046">
    <property type="component" value="Unassembled WGS sequence"/>
</dbReference>
<accession>A0ABR1EUQ9</accession>
<protein>
    <submittedName>
        <fullName evidence="1">Uncharacterized protein</fullName>
    </submittedName>
</protein>
<reference evidence="1 2" key="1">
    <citation type="submission" date="2023-08" db="EMBL/GenBank/DDBJ databases">
        <title>A Necator americanus chromosomal reference genome.</title>
        <authorList>
            <person name="Ilik V."/>
            <person name="Petrzelkova K.J."/>
            <person name="Pardy F."/>
            <person name="Fuh T."/>
            <person name="Niatou-Singa F.S."/>
            <person name="Gouil Q."/>
            <person name="Baker L."/>
            <person name="Ritchie M.E."/>
            <person name="Jex A.R."/>
            <person name="Gazzola D."/>
            <person name="Li H."/>
            <person name="Toshio Fujiwara R."/>
            <person name="Zhan B."/>
            <person name="Aroian R.V."/>
            <person name="Pafco B."/>
            <person name="Schwarz E.M."/>
        </authorList>
    </citation>
    <scope>NUCLEOTIDE SEQUENCE [LARGE SCALE GENOMIC DNA]</scope>
    <source>
        <strain evidence="1 2">Aroian</strain>
        <tissue evidence="1">Whole animal</tissue>
    </source>
</reference>
<keyword evidence="2" id="KW-1185">Reference proteome</keyword>
<comment type="caution">
    <text evidence="1">The sequence shown here is derived from an EMBL/GenBank/DDBJ whole genome shotgun (WGS) entry which is preliminary data.</text>
</comment>
<proteinExistence type="predicted"/>
<name>A0ABR1EUQ9_NECAM</name>
<sequence length="74" mass="8266">MCVHVLLVPYRSANKADSEDQVVAAQTSIRTSTCLSRQFADKSSSSRRMGVYLSVIALKRTDVLHHKQLVHTHS</sequence>
<dbReference type="EMBL" id="JAVFWL010000006">
    <property type="protein sequence ID" value="KAK6766364.1"/>
    <property type="molecule type" value="Genomic_DNA"/>
</dbReference>